<dbReference type="InterPro" id="IPR011990">
    <property type="entry name" value="TPR-like_helical_dom_sf"/>
</dbReference>
<dbReference type="Gene3D" id="1.25.40.10">
    <property type="entry name" value="Tetratricopeptide repeat domain"/>
    <property type="match status" value="1"/>
</dbReference>
<dbReference type="Proteomes" id="UP001556367">
    <property type="component" value="Unassembled WGS sequence"/>
</dbReference>
<evidence type="ECO:0000313" key="2">
    <source>
        <dbReference type="EMBL" id="KAL0952476.1"/>
    </source>
</evidence>
<feature type="region of interest" description="Disordered" evidence="1">
    <location>
        <begin position="496"/>
        <end position="524"/>
    </location>
</feature>
<reference evidence="3" key="1">
    <citation type="submission" date="2024-06" db="EMBL/GenBank/DDBJ databases">
        <title>Multi-omics analyses provide insights into the biosynthesis of the anticancer antibiotic pleurotin in Hohenbuehelia grisea.</title>
        <authorList>
            <person name="Weaver J.A."/>
            <person name="Alberti F."/>
        </authorList>
    </citation>
    <scope>NUCLEOTIDE SEQUENCE [LARGE SCALE GENOMIC DNA]</scope>
    <source>
        <strain evidence="3">T-177</strain>
    </source>
</reference>
<dbReference type="SUPFAM" id="SSF48452">
    <property type="entry name" value="TPR-like"/>
    <property type="match status" value="1"/>
</dbReference>
<dbReference type="EMBL" id="JASNQZ010000010">
    <property type="protein sequence ID" value="KAL0952476.1"/>
    <property type="molecule type" value="Genomic_DNA"/>
</dbReference>
<protein>
    <recommendedName>
        <fullName evidence="4">Fungal N-terminal domain-containing protein</fullName>
    </recommendedName>
</protein>
<keyword evidence="3" id="KW-1185">Reference proteome</keyword>
<sequence length="524" mass="58812">MDPLSASISLVEVAHKIKETIDKVSENRTRLRQLAADVVKGIVDIQEFCETHRRVQDVSGARELQDALDSVSRELHYVLRRCEKVYARYGGSRFGKARANFSAWFNRDEIVTDIVRLKEQVQSCHLRFISFSSARTEQNVLLLLYEHRARARQIDSLIPGLLTGNEASTSTHLFAPIDMAEPGDVMYQYFQQRLSTVLPLVAEFNRTRTHWYEVPDKWHDCEFAPVIYHEQQSPTTIFGNALFRVLEASQLLNNSAQSTVQGIASVLYQLALSLDRLGDTSNALFAIRGAAELYGRLVEDNYTAEFLYHLAHALDLLSTYIEDDQEASLRASEEAMAVWTHLSGTVGMQHYAVHIVPSMLGYGARLGNAGRAAEALDCYQNAFLVAQQIPNSSGTYPMIRWDQLDQLGDLPSGLSSSGRSESYRSFEAALTESLTLLVVASTHGQLASYSEARTMGMRALKGFELILDADSQSEWSVVGTEYVSIIRQEATSWMSISRMPSQQQARTRRRRPSVEQARQSLPPS</sequence>
<proteinExistence type="predicted"/>
<evidence type="ECO:0000256" key="1">
    <source>
        <dbReference type="SAM" id="MobiDB-lite"/>
    </source>
</evidence>
<feature type="compositionally biased region" description="Polar residues" evidence="1">
    <location>
        <begin position="496"/>
        <end position="505"/>
    </location>
</feature>
<organism evidence="2 3">
    <name type="scientific">Hohenbuehelia grisea</name>
    <dbReference type="NCBI Taxonomy" id="104357"/>
    <lineage>
        <taxon>Eukaryota</taxon>
        <taxon>Fungi</taxon>
        <taxon>Dikarya</taxon>
        <taxon>Basidiomycota</taxon>
        <taxon>Agaricomycotina</taxon>
        <taxon>Agaricomycetes</taxon>
        <taxon>Agaricomycetidae</taxon>
        <taxon>Agaricales</taxon>
        <taxon>Pleurotineae</taxon>
        <taxon>Pleurotaceae</taxon>
        <taxon>Hohenbuehelia</taxon>
    </lineage>
</organism>
<gene>
    <name evidence="2" type="ORF">HGRIS_006740</name>
</gene>
<evidence type="ECO:0000313" key="3">
    <source>
        <dbReference type="Proteomes" id="UP001556367"/>
    </source>
</evidence>
<name>A0ABR3JAB1_9AGAR</name>
<evidence type="ECO:0008006" key="4">
    <source>
        <dbReference type="Google" id="ProtNLM"/>
    </source>
</evidence>
<accession>A0ABR3JAB1</accession>
<comment type="caution">
    <text evidence="2">The sequence shown here is derived from an EMBL/GenBank/DDBJ whole genome shotgun (WGS) entry which is preliminary data.</text>
</comment>